<keyword evidence="1" id="KW-0472">Membrane</keyword>
<sequence length="165" mass="17129">MICERGRVVAVEGDGLWVETVQQSSCASCSAQKGCGQGLMNSLHDGKRNQIKVSCRDDQHFNVGDEVDIAIPESALLGGAFLMYLLPLLTMLAGMGVFSRYFAADGMAALGAALGLAAGLVGVRAHSLFSSSVSRYTPTVLGLRGAGASTGAEQVVQVVEPPSPR</sequence>
<dbReference type="PANTHER" id="PTHR35867">
    <property type="entry name" value="PROTEIN RSEC"/>
    <property type="match status" value="1"/>
</dbReference>
<keyword evidence="3" id="KW-1185">Reference proteome</keyword>
<reference evidence="2 3" key="1">
    <citation type="submission" date="2020-04" db="EMBL/GenBank/DDBJ databases">
        <authorList>
            <person name="Yoon J."/>
        </authorList>
    </citation>
    <scope>NUCLEOTIDE SEQUENCE [LARGE SCALE GENOMIC DNA]</scope>
    <source>
        <strain evidence="2 3">KMU-166</strain>
    </source>
</reference>
<dbReference type="PANTHER" id="PTHR35867:SF1">
    <property type="entry name" value="PROTEIN RSEC"/>
    <property type="match status" value="1"/>
</dbReference>
<dbReference type="PIRSF" id="PIRSF004923">
    <property type="entry name" value="RseC"/>
    <property type="match status" value="1"/>
</dbReference>
<organism evidence="2 3">
    <name type="scientific">Spongiibacter thalassae</name>
    <dbReference type="NCBI Taxonomy" id="2721624"/>
    <lineage>
        <taxon>Bacteria</taxon>
        <taxon>Pseudomonadati</taxon>
        <taxon>Pseudomonadota</taxon>
        <taxon>Gammaproteobacteria</taxon>
        <taxon>Cellvibrionales</taxon>
        <taxon>Spongiibacteraceae</taxon>
        <taxon>Spongiibacter</taxon>
    </lineage>
</organism>
<evidence type="ECO:0000256" key="1">
    <source>
        <dbReference type="SAM" id="Phobius"/>
    </source>
</evidence>
<dbReference type="RefSeq" id="WP_168449616.1">
    <property type="nucleotide sequence ID" value="NZ_JAAWWK010000002.1"/>
</dbReference>
<dbReference type="InterPro" id="IPR007359">
    <property type="entry name" value="SigmaE_reg_RseC_MucC"/>
</dbReference>
<feature type="transmembrane region" description="Helical" evidence="1">
    <location>
        <begin position="81"/>
        <end position="101"/>
    </location>
</feature>
<accession>A0ABX1GD31</accession>
<dbReference type="Pfam" id="PF04246">
    <property type="entry name" value="RseC_MucC"/>
    <property type="match status" value="1"/>
</dbReference>
<dbReference type="Proteomes" id="UP000765845">
    <property type="component" value="Unassembled WGS sequence"/>
</dbReference>
<gene>
    <name evidence="2" type="ORF">HCU74_06585</name>
</gene>
<protein>
    <submittedName>
        <fullName evidence="2">SoxR reducing system RseC family protein</fullName>
    </submittedName>
</protein>
<comment type="caution">
    <text evidence="2">The sequence shown here is derived from an EMBL/GenBank/DDBJ whole genome shotgun (WGS) entry which is preliminary data.</text>
</comment>
<evidence type="ECO:0000313" key="2">
    <source>
        <dbReference type="EMBL" id="NKI17087.1"/>
    </source>
</evidence>
<feature type="transmembrane region" description="Helical" evidence="1">
    <location>
        <begin position="107"/>
        <end position="125"/>
    </location>
</feature>
<keyword evidence="1" id="KW-0812">Transmembrane</keyword>
<dbReference type="InterPro" id="IPR026268">
    <property type="entry name" value="RseC"/>
</dbReference>
<keyword evidence="1" id="KW-1133">Transmembrane helix</keyword>
<name>A0ABX1GD31_9GAMM</name>
<dbReference type="EMBL" id="JAAWWK010000002">
    <property type="protein sequence ID" value="NKI17087.1"/>
    <property type="molecule type" value="Genomic_DNA"/>
</dbReference>
<proteinExistence type="predicted"/>
<evidence type="ECO:0000313" key="3">
    <source>
        <dbReference type="Proteomes" id="UP000765845"/>
    </source>
</evidence>